<dbReference type="EMBL" id="MLIS01000311">
    <property type="protein sequence ID" value="OHU75639.1"/>
    <property type="molecule type" value="Genomic_DNA"/>
</dbReference>
<keyword evidence="2" id="KW-1185">Reference proteome</keyword>
<name>A0A1S1LTH1_MYCCH</name>
<dbReference type="Proteomes" id="UP000179441">
    <property type="component" value="Unassembled WGS sequence"/>
</dbReference>
<evidence type="ECO:0000313" key="1">
    <source>
        <dbReference type="EMBL" id="OHU75639.1"/>
    </source>
</evidence>
<comment type="caution">
    <text evidence="1">The sequence shown here is derived from an EMBL/GenBank/DDBJ whole genome shotgun (WGS) entry which is preliminary data.</text>
</comment>
<evidence type="ECO:0000313" key="2">
    <source>
        <dbReference type="Proteomes" id="UP000179441"/>
    </source>
</evidence>
<protein>
    <submittedName>
        <fullName evidence="1">Uncharacterized protein</fullName>
    </submittedName>
</protein>
<reference evidence="1 2" key="1">
    <citation type="submission" date="2016-10" db="EMBL/GenBank/DDBJ databases">
        <title>Evaluation of Human, Veterinary and Environmental Mycobacterium chelonae Isolates by Core Genome Phylogenomic Analysis, Targeted Gene Comparison, and Anti-microbial Susceptibility Patterns: A Tale of Mistaken Identities.</title>
        <authorList>
            <person name="Fogelson S.B."/>
            <person name="Camus A.C."/>
            <person name="Lorenz W."/>
            <person name="Vasireddy R."/>
            <person name="Vasireddy S."/>
            <person name="Smith T."/>
            <person name="Brown-Elliott B.A."/>
            <person name="Wallace R.J.Jr."/>
            <person name="Hasan N.A."/>
            <person name="Reischl U."/>
            <person name="Sanchez S."/>
        </authorList>
    </citation>
    <scope>NUCLEOTIDE SEQUENCE [LARGE SCALE GENOMIC DNA]</scope>
    <source>
        <strain evidence="1 2">15518</strain>
    </source>
</reference>
<organism evidence="1 2">
    <name type="scientific">Mycobacteroides chelonae</name>
    <name type="common">Mycobacterium chelonae</name>
    <dbReference type="NCBI Taxonomy" id="1774"/>
    <lineage>
        <taxon>Bacteria</taxon>
        <taxon>Bacillati</taxon>
        <taxon>Actinomycetota</taxon>
        <taxon>Actinomycetes</taxon>
        <taxon>Mycobacteriales</taxon>
        <taxon>Mycobacteriaceae</taxon>
        <taxon>Mycobacteroides</taxon>
    </lineage>
</organism>
<dbReference type="AlphaFoldDB" id="A0A1S1LTH1"/>
<gene>
    <name evidence="1" type="ORF">BKG84_28230</name>
</gene>
<sequence>MKTHGRNMQAYLLGKHLDAHRRRRFKQGIEDDVASDMFTGISSPGRDDFFYIALSVRFHHLPVKLIGVPAA</sequence>
<accession>A0A1S1LTH1</accession>
<proteinExistence type="predicted"/>